<reference evidence="1" key="1">
    <citation type="submission" date="2014-12" db="EMBL/GenBank/DDBJ databases">
        <title>Insight into the proteome of Arion vulgaris.</title>
        <authorList>
            <person name="Aradska J."/>
            <person name="Bulat T."/>
            <person name="Smidak R."/>
            <person name="Sarate P."/>
            <person name="Gangsoo J."/>
            <person name="Sialana F."/>
            <person name="Bilban M."/>
            <person name="Lubec G."/>
        </authorList>
    </citation>
    <scope>NUCLEOTIDE SEQUENCE</scope>
    <source>
        <tissue evidence="1">Skin</tissue>
    </source>
</reference>
<protein>
    <submittedName>
        <fullName evidence="1">Uncharacterized protein</fullName>
    </submittedName>
</protein>
<proteinExistence type="predicted"/>
<evidence type="ECO:0000313" key="1">
    <source>
        <dbReference type="EMBL" id="CEL00386.1"/>
    </source>
</evidence>
<feature type="non-terminal residue" evidence="1">
    <location>
        <position position="72"/>
    </location>
</feature>
<dbReference type="AlphaFoldDB" id="A0A0B7C763"/>
<accession>A0A0B7C763</accession>
<feature type="non-terminal residue" evidence="1">
    <location>
        <position position="1"/>
    </location>
</feature>
<sequence>VSISSLRQIFYNCYIIVNKFRLPADVYQHAYTQRYVPAMNSDVDDLSRQALTLVLCRPFPSILNNFSHCHNI</sequence>
<name>A0A0B7C763_9EUPU</name>
<dbReference type="EMBL" id="HACG01053515">
    <property type="protein sequence ID" value="CEL00386.1"/>
    <property type="molecule type" value="Transcribed_RNA"/>
</dbReference>
<gene>
    <name evidence="1" type="primary">ORF223572</name>
</gene>
<organism evidence="1">
    <name type="scientific">Arion vulgaris</name>
    <dbReference type="NCBI Taxonomy" id="1028688"/>
    <lineage>
        <taxon>Eukaryota</taxon>
        <taxon>Metazoa</taxon>
        <taxon>Spiralia</taxon>
        <taxon>Lophotrochozoa</taxon>
        <taxon>Mollusca</taxon>
        <taxon>Gastropoda</taxon>
        <taxon>Heterobranchia</taxon>
        <taxon>Euthyneura</taxon>
        <taxon>Panpulmonata</taxon>
        <taxon>Eupulmonata</taxon>
        <taxon>Stylommatophora</taxon>
        <taxon>Helicina</taxon>
        <taxon>Arionoidea</taxon>
        <taxon>Arionidae</taxon>
        <taxon>Arion</taxon>
    </lineage>
</organism>